<evidence type="ECO:0000256" key="2">
    <source>
        <dbReference type="ARBA" id="ARBA00022475"/>
    </source>
</evidence>
<keyword evidence="5 6" id="KW-0472">Membrane</keyword>
<evidence type="ECO:0000256" key="4">
    <source>
        <dbReference type="ARBA" id="ARBA00022989"/>
    </source>
</evidence>
<dbReference type="AlphaFoldDB" id="A0A174JXI7"/>
<dbReference type="PIRSF" id="PIRSF035875">
    <property type="entry name" value="RNase_BN"/>
    <property type="match status" value="1"/>
</dbReference>
<evidence type="ECO:0000313" key="8">
    <source>
        <dbReference type="Proteomes" id="UP000095594"/>
    </source>
</evidence>
<keyword evidence="2" id="KW-1003">Cell membrane</keyword>
<dbReference type="Proteomes" id="UP000095594">
    <property type="component" value="Unassembled WGS sequence"/>
</dbReference>
<sequence length="269" mass="30245">MIYFIIKIKNDDIFALGAQLAYYLILSFFPFLIFLMTIIGFSKLDSMQIIEGLSAILPSSVFELTSSIVVEVVENQYTGLLGVSIVLSMWAASSAFRAVTKGINKAYNLKENRSFIKRVIIALICTFALAFTIVVALVLLVFGNLIGNLLISYIPYNALIGKLWNLLRYIMVLIIMICIFAGIYRYTPAKRISWREAFPGAIVSTIGWLIVSLCFSFYINNFSNYSRLYGSLGAVFVLMTWLYISSIILILGGEINSVLVIRKNNLRIK</sequence>
<evidence type="ECO:0000256" key="3">
    <source>
        <dbReference type="ARBA" id="ARBA00022692"/>
    </source>
</evidence>
<name>A0A174JXI7_9CLOT</name>
<dbReference type="InterPro" id="IPR017039">
    <property type="entry name" value="Virul_fac_BrkB"/>
</dbReference>
<gene>
    <name evidence="7" type="ORF">ERS852471_02845</name>
</gene>
<keyword evidence="3 6" id="KW-0812">Transmembrane</keyword>
<evidence type="ECO:0000256" key="5">
    <source>
        <dbReference type="ARBA" id="ARBA00023136"/>
    </source>
</evidence>
<organism evidence="7 8">
    <name type="scientific">Clostridium disporicum</name>
    <dbReference type="NCBI Taxonomy" id="84024"/>
    <lineage>
        <taxon>Bacteria</taxon>
        <taxon>Bacillati</taxon>
        <taxon>Bacillota</taxon>
        <taxon>Clostridia</taxon>
        <taxon>Eubacteriales</taxon>
        <taxon>Clostridiaceae</taxon>
        <taxon>Clostridium</taxon>
    </lineage>
</organism>
<dbReference type="EMBL" id="CYZX01000023">
    <property type="protein sequence ID" value="CUP03331.1"/>
    <property type="molecule type" value="Genomic_DNA"/>
</dbReference>
<feature type="transmembrane region" description="Helical" evidence="6">
    <location>
        <begin position="20"/>
        <end position="41"/>
    </location>
</feature>
<dbReference type="GO" id="GO:0005886">
    <property type="term" value="C:plasma membrane"/>
    <property type="evidence" value="ECO:0007669"/>
    <property type="project" value="UniProtKB-SubCell"/>
</dbReference>
<dbReference type="PANTHER" id="PTHR30213:SF0">
    <property type="entry name" value="UPF0761 MEMBRANE PROTEIN YIHY"/>
    <property type="match status" value="1"/>
</dbReference>
<comment type="subcellular location">
    <subcellularLocation>
        <location evidence="1">Cell membrane</location>
        <topology evidence="1">Multi-pass membrane protein</topology>
    </subcellularLocation>
</comment>
<keyword evidence="4 6" id="KW-1133">Transmembrane helix</keyword>
<feature type="transmembrane region" description="Helical" evidence="6">
    <location>
        <begin position="120"/>
        <end position="146"/>
    </location>
</feature>
<dbReference type="PANTHER" id="PTHR30213">
    <property type="entry name" value="INNER MEMBRANE PROTEIN YHJD"/>
    <property type="match status" value="1"/>
</dbReference>
<feature type="transmembrane region" description="Helical" evidence="6">
    <location>
        <begin position="198"/>
        <end position="219"/>
    </location>
</feature>
<feature type="transmembrane region" description="Helical" evidence="6">
    <location>
        <begin position="79"/>
        <end position="99"/>
    </location>
</feature>
<protein>
    <submittedName>
        <fullName evidence="7">YihY family protein</fullName>
    </submittedName>
</protein>
<evidence type="ECO:0000256" key="1">
    <source>
        <dbReference type="ARBA" id="ARBA00004651"/>
    </source>
</evidence>
<feature type="transmembrane region" description="Helical" evidence="6">
    <location>
        <begin position="166"/>
        <end position="186"/>
    </location>
</feature>
<reference evidence="7 8" key="1">
    <citation type="submission" date="2015-09" db="EMBL/GenBank/DDBJ databases">
        <authorList>
            <consortium name="Pathogen Informatics"/>
        </authorList>
    </citation>
    <scope>NUCLEOTIDE SEQUENCE [LARGE SCALE GENOMIC DNA]</scope>
    <source>
        <strain evidence="7 8">2789STDY5834856</strain>
    </source>
</reference>
<evidence type="ECO:0000313" key="7">
    <source>
        <dbReference type="EMBL" id="CUP03331.1"/>
    </source>
</evidence>
<dbReference type="Pfam" id="PF03631">
    <property type="entry name" value="Virul_fac_BrkB"/>
    <property type="match status" value="1"/>
</dbReference>
<accession>A0A174JXI7</accession>
<evidence type="ECO:0000256" key="6">
    <source>
        <dbReference type="SAM" id="Phobius"/>
    </source>
</evidence>
<proteinExistence type="predicted"/>
<feature type="transmembrane region" description="Helical" evidence="6">
    <location>
        <begin position="231"/>
        <end position="261"/>
    </location>
</feature>
<dbReference type="NCBIfam" id="TIGR00765">
    <property type="entry name" value="yihY_not_rbn"/>
    <property type="match status" value="1"/>
</dbReference>